<dbReference type="EMBL" id="OMOF01000123">
    <property type="protein sequence ID" value="SPF39531.1"/>
    <property type="molecule type" value="Genomic_DNA"/>
</dbReference>
<dbReference type="InterPro" id="IPR036890">
    <property type="entry name" value="HATPase_C_sf"/>
</dbReference>
<dbReference type="Pfam" id="PF02518">
    <property type="entry name" value="HATPase_c"/>
    <property type="match status" value="1"/>
</dbReference>
<accession>A0A2U3KIP8</accession>
<dbReference type="SUPFAM" id="SSF55874">
    <property type="entry name" value="ATPase domain of HSP90 chaperone/DNA topoisomerase II/histidine kinase"/>
    <property type="match status" value="1"/>
</dbReference>
<comment type="subcellular location">
    <subcellularLocation>
        <location evidence="2">Membrane</location>
    </subcellularLocation>
</comment>
<dbReference type="PRINTS" id="PR00344">
    <property type="entry name" value="BCTRLSENSOR"/>
</dbReference>
<name>A0A2U3KIP8_9FIRM</name>
<dbReference type="InterPro" id="IPR050736">
    <property type="entry name" value="Sensor_HK_Regulatory"/>
</dbReference>
<keyword evidence="5" id="KW-0808">Transferase</keyword>
<dbReference type="GO" id="GO:0016020">
    <property type="term" value="C:membrane"/>
    <property type="evidence" value="ECO:0007669"/>
    <property type="project" value="UniProtKB-SubCell"/>
</dbReference>
<dbReference type="PANTHER" id="PTHR43711">
    <property type="entry name" value="TWO-COMPONENT HISTIDINE KINASE"/>
    <property type="match status" value="1"/>
</dbReference>
<feature type="domain" description="Histidine kinase" evidence="8">
    <location>
        <begin position="1"/>
        <end position="109"/>
    </location>
</feature>
<evidence type="ECO:0000256" key="5">
    <source>
        <dbReference type="ARBA" id="ARBA00022679"/>
    </source>
</evidence>
<protein>
    <recommendedName>
        <fullName evidence="3">histidine kinase</fullName>
        <ecNumber evidence="3">2.7.13.3</ecNumber>
    </recommendedName>
</protein>
<keyword evidence="6 9" id="KW-0418">Kinase</keyword>
<evidence type="ECO:0000256" key="4">
    <source>
        <dbReference type="ARBA" id="ARBA00022553"/>
    </source>
</evidence>
<dbReference type="PANTHER" id="PTHR43711:SF26">
    <property type="entry name" value="SENSOR HISTIDINE KINASE RCSC"/>
    <property type="match status" value="1"/>
</dbReference>
<keyword evidence="7" id="KW-0902">Two-component regulatory system</keyword>
<evidence type="ECO:0000313" key="10">
    <source>
        <dbReference type="Proteomes" id="UP000238916"/>
    </source>
</evidence>
<evidence type="ECO:0000256" key="3">
    <source>
        <dbReference type="ARBA" id="ARBA00012438"/>
    </source>
</evidence>
<comment type="catalytic activity">
    <reaction evidence="1">
        <text>ATP + protein L-histidine = ADP + protein N-phospho-L-histidine.</text>
        <dbReference type="EC" id="2.7.13.3"/>
    </reaction>
</comment>
<evidence type="ECO:0000256" key="6">
    <source>
        <dbReference type="ARBA" id="ARBA00022777"/>
    </source>
</evidence>
<evidence type="ECO:0000256" key="1">
    <source>
        <dbReference type="ARBA" id="ARBA00000085"/>
    </source>
</evidence>
<evidence type="ECO:0000313" key="9">
    <source>
        <dbReference type="EMBL" id="SPF39531.1"/>
    </source>
</evidence>
<dbReference type="GO" id="GO:0000160">
    <property type="term" value="P:phosphorelay signal transduction system"/>
    <property type="evidence" value="ECO:0007669"/>
    <property type="project" value="UniProtKB-KW"/>
</dbReference>
<evidence type="ECO:0000259" key="8">
    <source>
        <dbReference type="PROSITE" id="PS50109"/>
    </source>
</evidence>
<keyword evidence="4" id="KW-0597">Phosphoprotein</keyword>
<dbReference type="InterPro" id="IPR005467">
    <property type="entry name" value="His_kinase_dom"/>
</dbReference>
<evidence type="ECO:0000256" key="7">
    <source>
        <dbReference type="ARBA" id="ARBA00023012"/>
    </source>
</evidence>
<sequence>MKQVLLNLFHNAVQYTDPEKGDIQLSLDKVADGVELTVRDNGSGIPEKHLPYLFDRFYRSDPSRARKYGGAGLGLAITKSIVELHGGTIRVESVEGEGTVFYVLLPDLSIN</sequence>
<dbReference type="InterPro" id="IPR003594">
    <property type="entry name" value="HATPase_dom"/>
</dbReference>
<dbReference type="AlphaFoldDB" id="A0A2U3KIP8"/>
<dbReference type="PROSITE" id="PS50109">
    <property type="entry name" value="HIS_KIN"/>
    <property type="match status" value="1"/>
</dbReference>
<proteinExistence type="predicted"/>
<organism evidence="9 10">
    <name type="scientific">Candidatus Desulfosporosinus infrequens</name>
    <dbReference type="NCBI Taxonomy" id="2043169"/>
    <lineage>
        <taxon>Bacteria</taxon>
        <taxon>Bacillati</taxon>
        <taxon>Bacillota</taxon>
        <taxon>Clostridia</taxon>
        <taxon>Eubacteriales</taxon>
        <taxon>Desulfitobacteriaceae</taxon>
        <taxon>Desulfosporosinus</taxon>
    </lineage>
</organism>
<dbReference type="FunFam" id="3.30.565.10:FF:000006">
    <property type="entry name" value="Sensor histidine kinase WalK"/>
    <property type="match status" value="1"/>
</dbReference>
<dbReference type="SMART" id="SM00387">
    <property type="entry name" value="HATPase_c"/>
    <property type="match status" value="1"/>
</dbReference>
<dbReference type="Gene3D" id="3.30.565.10">
    <property type="entry name" value="Histidine kinase-like ATPase, C-terminal domain"/>
    <property type="match status" value="1"/>
</dbReference>
<dbReference type="EC" id="2.7.13.3" evidence="3"/>
<gene>
    <name evidence="9" type="ORF">SBF1_2090004</name>
</gene>
<dbReference type="GO" id="GO:0004673">
    <property type="term" value="F:protein histidine kinase activity"/>
    <property type="evidence" value="ECO:0007669"/>
    <property type="project" value="UniProtKB-EC"/>
</dbReference>
<dbReference type="Proteomes" id="UP000238916">
    <property type="component" value="Unassembled WGS sequence"/>
</dbReference>
<dbReference type="CDD" id="cd00075">
    <property type="entry name" value="HATPase"/>
    <property type="match status" value="1"/>
</dbReference>
<reference evidence="10" key="1">
    <citation type="submission" date="2018-02" db="EMBL/GenBank/DDBJ databases">
        <authorList>
            <person name="Hausmann B."/>
        </authorList>
    </citation>
    <scope>NUCLEOTIDE SEQUENCE [LARGE SCALE GENOMIC DNA]</scope>
    <source>
        <strain evidence="10">Peat soil MAG SbF1</strain>
    </source>
</reference>
<evidence type="ECO:0000256" key="2">
    <source>
        <dbReference type="ARBA" id="ARBA00004370"/>
    </source>
</evidence>
<dbReference type="InterPro" id="IPR004358">
    <property type="entry name" value="Sig_transdc_His_kin-like_C"/>
</dbReference>